<gene>
    <name evidence="5" type="ORF">A7L45_19410</name>
</gene>
<dbReference type="GO" id="GO:0005524">
    <property type="term" value="F:ATP binding"/>
    <property type="evidence" value="ECO:0007669"/>
    <property type="project" value="UniProtKB-KW"/>
</dbReference>
<evidence type="ECO:0000256" key="1">
    <source>
        <dbReference type="ARBA" id="ARBA00022448"/>
    </source>
</evidence>
<dbReference type="PANTHER" id="PTHR42794:SF2">
    <property type="entry name" value="ABC TRANSPORTER ATP-BINDING PROTEIN"/>
    <property type="match status" value="1"/>
</dbReference>
<dbReference type="PROSITE" id="PS50893">
    <property type="entry name" value="ABC_TRANSPORTER_2"/>
    <property type="match status" value="1"/>
</dbReference>
<dbReference type="InterPro" id="IPR027417">
    <property type="entry name" value="P-loop_NTPase"/>
</dbReference>
<reference evidence="6" key="1">
    <citation type="journal article" date="2016" name="Front. Microbiol.">
        <title>Complete Genome Sequence of Clostridium estertheticum DSM 8809, a Microbe Identified in Spoiled Vacuum Packed Beef.</title>
        <authorList>
            <person name="Yu Z."/>
            <person name="Gunn L."/>
            <person name="Brennan E."/>
            <person name="Reid R."/>
            <person name="Wall P.G."/>
            <person name="Gaora O.P."/>
            <person name="Hurley D."/>
            <person name="Bolton D."/>
            <person name="Fanning S."/>
        </authorList>
    </citation>
    <scope>NUCLEOTIDE SEQUENCE [LARGE SCALE GENOMIC DNA]</scope>
    <source>
        <strain evidence="6">DSM 8809</strain>
    </source>
</reference>
<dbReference type="Gene3D" id="3.40.50.300">
    <property type="entry name" value="P-loop containing nucleotide triphosphate hydrolases"/>
    <property type="match status" value="1"/>
</dbReference>
<name>A0A1J0GL69_9CLOT</name>
<keyword evidence="6" id="KW-1185">Reference proteome</keyword>
<dbReference type="OrthoDB" id="9799337at2"/>
<keyword evidence="3" id="KW-0067">ATP-binding</keyword>
<dbReference type="SMART" id="SM00382">
    <property type="entry name" value="AAA"/>
    <property type="match status" value="1"/>
</dbReference>
<dbReference type="RefSeq" id="WP_152025089.1">
    <property type="nucleotide sequence ID" value="NZ_CP015756.1"/>
</dbReference>
<feature type="domain" description="ABC transporter" evidence="4">
    <location>
        <begin position="2"/>
        <end position="237"/>
    </location>
</feature>
<dbReference type="Pfam" id="PF00005">
    <property type="entry name" value="ABC_tran"/>
    <property type="match status" value="1"/>
</dbReference>
<keyword evidence="2" id="KW-0547">Nucleotide-binding</keyword>
<dbReference type="GO" id="GO:0016887">
    <property type="term" value="F:ATP hydrolysis activity"/>
    <property type="evidence" value="ECO:0007669"/>
    <property type="project" value="InterPro"/>
</dbReference>
<sequence>MIEINNMSFSFEQEVLRNINIKFESGKFYTILGPNGSGKTTLLRLLAKSLHSDKGKIIINEKELTQIKPRMLAKEMAVVLQSTEIEFDFSVQDIVLMGRMPHISRFSSESEKDMEIAMKAMKATNTWELRDKSINTLSGGERQRVVVARAIAQETGIILLDEPISHLDIHHQIEIMDQLKQLNLNKKITIIAVLHDLNIAAAYCDHMILMYDCGVYKEGIPEEVLTKDILKQVYGLEVYITKNPRTAKTFIMLF</sequence>
<dbReference type="PROSITE" id="PS00211">
    <property type="entry name" value="ABC_TRANSPORTER_1"/>
    <property type="match status" value="1"/>
</dbReference>
<dbReference type="STRING" id="1552.A7L45_19410"/>
<dbReference type="EMBL" id="CP015756">
    <property type="protein sequence ID" value="APC42067.1"/>
    <property type="molecule type" value="Genomic_DNA"/>
</dbReference>
<evidence type="ECO:0000256" key="2">
    <source>
        <dbReference type="ARBA" id="ARBA00022741"/>
    </source>
</evidence>
<dbReference type="InterPro" id="IPR003439">
    <property type="entry name" value="ABC_transporter-like_ATP-bd"/>
</dbReference>
<proteinExistence type="predicted"/>
<keyword evidence="1" id="KW-0813">Transport</keyword>
<dbReference type="NCBIfam" id="NF010068">
    <property type="entry name" value="PRK13548.1"/>
    <property type="match status" value="1"/>
</dbReference>
<evidence type="ECO:0000259" key="4">
    <source>
        <dbReference type="PROSITE" id="PS50893"/>
    </source>
</evidence>
<dbReference type="FunFam" id="3.40.50.300:FF:000134">
    <property type="entry name" value="Iron-enterobactin ABC transporter ATP-binding protein"/>
    <property type="match status" value="1"/>
</dbReference>
<evidence type="ECO:0000313" key="6">
    <source>
        <dbReference type="Proteomes" id="UP000182569"/>
    </source>
</evidence>
<evidence type="ECO:0000313" key="5">
    <source>
        <dbReference type="EMBL" id="APC42067.1"/>
    </source>
</evidence>
<dbReference type="SUPFAM" id="SSF52540">
    <property type="entry name" value="P-loop containing nucleoside triphosphate hydrolases"/>
    <property type="match status" value="1"/>
</dbReference>
<evidence type="ECO:0000256" key="3">
    <source>
        <dbReference type="ARBA" id="ARBA00022840"/>
    </source>
</evidence>
<dbReference type="KEGG" id="ceu:A7L45_19410"/>
<dbReference type="PANTHER" id="PTHR42794">
    <property type="entry name" value="HEMIN IMPORT ATP-BINDING PROTEIN HMUV"/>
    <property type="match status" value="1"/>
</dbReference>
<dbReference type="InterPro" id="IPR003593">
    <property type="entry name" value="AAA+_ATPase"/>
</dbReference>
<dbReference type="InterPro" id="IPR017871">
    <property type="entry name" value="ABC_transporter-like_CS"/>
</dbReference>
<dbReference type="Proteomes" id="UP000182569">
    <property type="component" value="Chromosome"/>
</dbReference>
<accession>A0A1J0GL69</accession>
<protein>
    <submittedName>
        <fullName evidence="5">ABC transporter</fullName>
    </submittedName>
</protein>
<dbReference type="CDD" id="cd03214">
    <property type="entry name" value="ABC_Iron-Siderophores_B12_Hemin"/>
    <property type="match status" value="1"/>
</dbReference>
<dbReference type="AlphaFoldDB" id="A0A1J0GL69"/>
<organism evidence="5 6">
    <name type="scientific">Clostridium estertheticum subsp. estertheticum</name>
    <dbReference type="NCBI Taxonomy" id="1552"/>
    <lineage>
        <taxon>Bacteria</taxon>
        <taxon>Bacillati</taxon>
        <taxon>Bacillota</taxon>
        <taxon>Clostridia</taxon>
        <taxon>Eubacteriales</taxon>
        <taxon>Clostridiaceae</taxon>
        <taxon>Clostridium</taxon>
    </lineage>
</organism>